<evidence type="ECO:0000313" key="10">
    <source>
        <dbReference type="Proteomes" id="UP000307756"/>
    </source>
</evidence>
<evidence type="ECO:0000313" key="9">
    <source>
        <dbReference type="EMBL" id="TKC15898.1"/>
    </source>
</evidence>
<protein>
    <submittedName>
        <fullName evidence="9">ABC transporter permease</fullName>
    </submittedName>
</protein>
<dbReference type="PANTHER" id="PTHR30151:SF19">
    <property type="entry name" value="ABC TRANSPORTER PERMEASE"/>
    <property type="match status" value="1"/>
</dbReference>
<gene>
    <name evidence="9" type="ORF">FA727_17425</name>
</gene>
<organism evidence="9 10">
    <name type="scientific">Robertmurraya kyonggiensis</name>
    <dbReference type="NCBI Taxonomy" id="1037680"/>
    <lineage>
        <taxon>Bacteria</taxon>
        <taxon>Bacillati</taxon>
        <taxon>Bacillota</taxon>
        <taxon>Bacilli</taxon>
        <taxon>Bacillales</taxon>
        <taxon>Bacillaceae</taxon>
        <taxon>Robertmurraya</taxon>
    </lineage>
</organism>
<proteinExistence type="inferred from homology"/>
<dbReference type="InterPro" id="IPR035906">
    <property type="entry name" value="MetI-like_sf"/>
</dbReference>
<feature type="domain" description="ABC transmembrane type-1" evidence="8">
    <location>
        <begin position="90"/>
        <end position="274"/>
    </location>
</feature>
<accession>A0A4U1D272</accession>
<evidence type="ECO:0000256" key="5">
    <source>
        <dbReference type="ARBA" id="ARBA00022989"/>
    </source>
</evidence>
<dbReference type="Gene3D" id="1.10.3720.10">
    <property type="entry name" value="MetI-like"/>
    <property type="match status" value="1"/>
</dbReference>
<evidence type="ECO:0000256" key="1">
    <source>
        <dbReference type="ARBA" id="ARBA00004651"/>
    </source>
</evidence>
<keyword evidence="3" id="KW-1003">Cell membrane</keyword>
<comment type="similarity">
    <text evidence="7">Belongs to the binding-protein-dependent transport system permease family.</text>
</comment>
<feature type="transmembrane region" description="Helical" evidence="7">
    <location>
        <begin position="133"/>
        <end position="153"/>
    </location>
</feature>
<feature type="transmembrane region" description="Helical" evidence="7">
    <location>
        <begin position="102"/>
        <end position="121"/>
    </location>
</feature>
<keyword evidence="2 7" id="KW-0813">Transport</keyword>
<feature type="transmembrane region" description="Helical" evidence="7">
    <location>
        <begin position="159"/>
        <end position="179"/>
    </location>
</feature>
<name>A0A4U1D272_9BACI</name>
<dbReference type="CDD" id="cd06261">
    <property type="entry name" value="TM_PBP2"/>
    <property type="match status" value="1"/>
</dbReference>
<comment type="subcellular location">
    <subcellularLocation>
        <location evidence="1 7">Cell membrane</location>
        <topology evidence="1 7">Multi-pass membrane protein</topology>
    </subcellularLocation>
</comment>
<feature type="transmembrane region" description="Helical" evidence="7">
    <location>
        <begin position="250"/>
        <end position="274"/>
    </location>
</feature>
<dbReference type="Pfam" id="PF00528">
    <property type="entry name" value="BPD_transp_1"/>
    <property type="match status" value="1"/>
</dbReference>
<evidence type="ECO:0000256" key="6">
    <source>
        <dbReference type="ARBA" id="ARBA00023136"/>
    </source>
</evidence>
<feature type="transmembrane region" description="Helical" evidence="7">
    <location>
        <begin position="41"/>
        <end position="60"/>
    </location>
</feature>
<dbReference type="PANTHER" id="PTHR30151">
    <property type="entry name" value="ALKANE SULFONATE ABC TRANSPORTER-RELATED, MEMBRANE SUBUNIT"/>
    <property type="match status" value="1"/>
</dbReference>
<keyword evidence="6 7" id="KW-0472">Membrane</keyword>
<dbReference type="PROSITE" id="PS50928">
    <property type="entry name" value="ABC_TM1"/>
    <property type="match status" value="1"/>
</dbReference>
<evidence type="ECO:0000256" key="7">
    <source>
        <dbReference type="RuleBase" id="RU363032"/>
    </source>
</evidence>
<dbReference type="Proteomes" id="UP000307756">
    <property type="component" value="Unassembled WGS sequence"/>
</dbReference>
<dbReference type="EMBL" id="SWBM01000004">
    <property type="protein sequence ID" value="TKC15898.1"/>
    <property type="molecule type" value="Genomic_DNA"/>
</dbReference>
<sequence>MNFTQKSFKRYGRRSRALKQNSKLEFLHNEYIQSLKRESRWVRFYQLIIFVVFFAGWEIFSRNQWIDPLIFSAPSKIWNLLIDKIADGSLFLDLGYTVSETVLGFILGTLLGTILAAILWWSPFLSKVLDPYLVVLNSMPKVALGPILIVALGPSMTSIVAMGAIISVIITTIVVYTSFREVDPNYLKVLQTFGATRFQSFREAILPACFPTIISTLKVNVGLSWVGVIVGEFLVSKRGLGYMIIYGFQVFNFTLVLLSLLVIAVFATIMYQLVELLEKKLIKNSSQ</sequence>
<dbReference type="SUPFAM" id="SSF161098">
    <property type="entry name" value="MetI-like"/>
    <property type="match status" value="1"/>
</dbReference>
<reference evidence="9 10" key="1">
    <citation type="journal article" date="2011" name="J. Microbiol.">
        <title>Bacillus kyonggiensis sp. nov., isolated from soil of a lettuce field.</title>
        <authorList>
            <person name="Dong K."/>
            <person name="Lee S."/>
        </authorList>
    </citation>
    <scope>NUCLEOTIDE SEQUENCE [LARGE SCALE GENOMIC DNA]</scope>
    <source>
        <strain evidence="9 10">NB22</strain>
    </source>
</reference>
<dbReference type="InterPro" id="IPR000515">
    <property type="entry name" value="MetI-like"/>
</dbReference>
<evidence type="ECO:0000259" key="8">
    <source>
        <dbReference type="PROSITE" id="PS50928"/>
    </source>
</evidence>
<dbReference type="GO" id="GO:0055085">
    <property type="term" value="P:transmembrane transport"/>
    <property type="evidence" value="ECO:0007669"/>
    <property type="project" value="InterPro"/>
</dbReference>
<dbReference type="OrthoDB" id="9783295at2"/>
<dbReference type="AlphaFoldDB" id="A0A4U1D272"/>
<dbReference type="GO" id="GO:0005886">
    <property type="term" value="C:plasma membrane"/>
    <property type="evidence" value="ECO:0007669"/>
    <property type="project" value="UniProtKB-SubCell"/>
</dbReference>
<evidence type="ECO:0000256" key="4">
    <source>
        <dbReference type="ARBA" id="ARBA00022692"/>
    </source>
</evidence>
<keyword evidence="5 7" id="KW-1133">Transmembrane helix</keyword>
<keyword evidence="4 7" id="KW-0812">Transmembrane</keyword>
<keyword evidence="10" id="KW-1185">Reference proteome</keyword>
<evidence type="ECO:0000256" key="3">
    <source>
        <dbReference type="ARBA" id="ARBA00022475"/>
    </source>
</evidence>
<evidence type="ECO:0000256" key="2">
    <source>
        <dbReference type="ARBA" id="ARBA00022448"/>
    </source>
</evidence>
<feature type="transmembrane region" description="Helical" evidence="7">
    <location>
        <begin position="205"/>
        <end position="230"/>
    </location>
</feature>
<comment type="caution">
    <text evidence="9">The sequence shown here is derived from an EMBL/GenBank/DDBJ whole genome shotgun (WGS) entry which is preliminary data.</text>
</comment>